<evidence type="ECO:0000313" key="2">
    <source>
        <dbReference type="EMBL" id="WNZ23309.1"/>
    </source>
</evidence>
<name>A0AA97AGD3_9CYAN</name>
<keyword evidence="1" id="KW-0732">Signal</keyword>
<sequence>MFNLKQISLSAATIAAVFAISAVCTTTAQAAIVTGRISGVWEDASGGVNGLAVGTEFTADYTYDDGSLVTTDVAGGIYTKYLVTSAPLLSLMVNSGAFSHTFDLSGFGNSFSLLDIQGGPAGSEYVRTGFSLYASEGSGQVYNIFSANKSVGQWDNNTPFDGTSARFAIDNNDNPFDGSPIFASTNAFMNGPNPPATAVPTPALLPSLVGLGMAALRRRKEKQGQEAAETAEV</sequence>
<reference evidence="2" key="1">
    <citation type="submission" date="2020-05" db="EMBL/GenBank/DDBJ databases">
        <authorList>
            <person name="Zhu T."/>
            <person name="Keshari N."/>
            <person name="Lu X."/>
        </authorList>
    </citation>
    <scope>NUCLEOTIDE SEQUENCE</scope>
    <source>
        <strain evidence="2">NK1-12</strain>
    </source>
</reference>
<feature type="chain" id="PRO_5041639321" evidence="1">
    <location>
        <begin position="31"/>
        <end position="233"/>
    </location>
</feature>
<dbReference type="RefSeq" id="WP_316434925.1">
    <property type="nucleotide sequence ID" value="NZ_CP053586.1"/>
</dbReference>
<gene>
    <name evidence="2" type="ORF">HJG54_10890</name>
</gene>
<dbReference type="NCBIfam" id="NF033465">
    <property type="entry name" value="PTPA-CTERM"/>
    <property type="match status" value="1"/>
</dbReference>
<feature type="signal peptide" evidence="1">
    <location>
        <begin position="1"/>
        <end position="30"/>
    </location>
</feature>
<evidence type="ECO:0000256" key="1">
    <source>
        <dbReference type="SAM" id="SignalP"/>
    </source>
</evidence>
<accession>A0AA97AGD3</accession>
<dbReference type="AlphaFoldDB" id="A0AA97AGD3"/>
<organism evidence="2">
    <name type="scientific">Leptolyngbya sp. NK1-12</name>
    <dbReference type="NCBI Taxonomy" id="2547451"/>
    <lineage>
        <taxon>Bacteria</taxon>
        <taxon>Bacillati</taxon>
        <taxon>Cyanobacteriota</taxon>
        <taxon>Cyanophyceae</taxon>
        <taxon>Leptolyngbyales</taxon>
        <taxon>Leptolyngbyaceae</taxon>
        <taxon>Leptolyngbya group</taxon>
        <taxon>Leptolyngbya</taxon>
    </lineage>
</organism>
<protein>
    <submittedName>
        <fullName evidence="2">PTPA-CTERM sorting domain-containing protein</fullName>
    </submittedName>
</protein>
<dbReference type="EMBL" id="CP053586">
    <property type="protein sequence ID" value="WNZ23309.1"/>
    <property type="molecule type" value="Genomic_DNA"/>
</dbReference>
<proteinExistence type="predicted"/>